<dbReference type="GeneID" id="49610451"/>
<dbReference type="GO" id="GO:0006865">
    <property type="term" value="P:amino acid transport"/>
    <property type="evidence" value="ECO:0007669"/>
    <property type="project" value="UniProtKB-KW"/>
</dbReference>
<dbReference type="EMBL" id="CP022474">
    <property type="protein sequence ID" value="ASN60069.1"/>
    <property type="molecule type" value="Genomic_DNA"/>
</dbReference>
<dbReference type="InterPro" id="IPR043429">
    <property type="entry name" value="ArtM/GltK/GlnP/TcyL/YhdX-like"/>
</dbReference>
<keyword evidence="14" id="KW-1185">Reference proteome</keyword>
<keyword evidence="6 8" id="KW-1133">Transmembrane helix</keyword>
<evidence type="ECO:0000313" key="14">
    <source>
        <dbReference type="Proteomes" id="UP000825100"/>
    </source>
</evidence>
<gene>
    <name evidence="11" type="primary">glnP2</name>
    <name evidence="10" type="ORF">CG419_05230</name>
    <name evidence="11" type="ORF">LTWDN19_02170</name>
    <name evidence="12" type="ORF">PSR33_00445</name>
</gene>
<sequence length="214" mass="23636">MIDYSLSILPALLSGAQMTLAVFGLTIIGAIPLGLLLSLGLLAKFKPLHYLLDLYVWLMRGTPLLLQLIFVFYGLPVVGIVFNRFDAALIAFILNYAAYFAEIFRGGFQAVDNGQIEAAEVLGLTYPQTIAKIIVPQTVKIVLPSVGNEVINLIKDSSLVYVIGIGDLLRAGNVASARDVNLLPLLLVGIIYLLLTAICTWALRRLERYYRYYR</sequence>
<dbReference type="Gene3D" id="1.10.3720.10">
    <property type="entry name" value="MetI-like"/>
    <property type="match status" value="1"/>
</dbReference>
<evidence type="ECO:0000256" key="1">
    <source>
        <dbReference type="ARBA" id="ARBA00004651"/>
    </source>
</evidence>
<dbReference type="InterPro" id="IPR035906">
    <property type="entry name" value="MetI-like_sf"/>
</dbReference>
<dbReference type="SUPFAM" id="SSF161098">
    <property type="entry name" value="MetI-like"/>
    <property type="match status" value="1"/>
</dbReference>
<dbReference type="Proteomes" id="UP000199749">
    <property type="component" value="Chromosome"/>
</dbReference>
<dbReference type="RefSeq" id="WP_039098561.1">
    <property type="nucleotide sequence ID" value="NZ_AP024685.1"/>
</dbReference>
<evidence type="ECO:0000313" key="10">
    <source>
        <dbReference type="EMBL" id="ASN60069.1"/>
    </source>
</evidence>
<evidence type="ECO:0000256" key="7">
    <source>
        <dbReference type="ARBA" id="ARBA00023136"/>
    </source>
</evidence>
<keyword evidence="4 8" id="KW-0812">Transmembrane</keyword>
<dbReference type="KEGG" id="lcv:FBA2_05380"/>
<evidence type="ECO:0000313" key="15">
    <source>
        <dbReference type="Proteomes" id="UP001215533"/>
    </source>
</evidence>
<evidence type="ECO:0000256" key="6">
    <source>
        <dbReference type="ARBA" id="ARBA00022989"/>
    </source>
</evidence>
<feature type="domain" description="ABC transmembrane type-1" evidence="9">
    <location>
        <begin position="16"/>
        <end position="199"/>
    </location>
</feature>
<dbReference type="PROSITE" id="PS50928">
    <property type="entry name" value="ABC_TM1"/>
    <property type="match status" value="1"/>
</dbReference>
<evidence type="ECO:0000259" key="9">
    <source>
        <dbReference type="PROSITE" id="PS50928"/>
    </source>
</evidence>
<dbReference type="PANTHER" id="PTHR30614">
    <property type="entry name" value="MEMBRANE COMPONENT OF AMINO ACID ABC TRANSPORTER"/>
    <property type="match status" value="1"/>
</dbReference>
<keyword evidence="2 8" id="KW-0813">Transport</keyword>
<reference evidence="11 14" key="2">
    <citation type="submission" date="2021-05" db="EMBL/GenBank/DDBJ databases">
        <title>Complete Genome Sequence of Latilactobacillus sp. Strain WDN19, a High D-Aspartate-producing Lactic Acid Bacterium Isolated from a Japanese Pickle.</title>
        <authorList>
            <person name="Kajitani K."/>
            <person name="Takahashi S."/>
        </authorList>
    </citation>
    <scope>NUCLEOTIDE SEQUENCE [LARGE SCALE GENOMIC DNA]</scope>
    <source>
        <strain evidence="11 14">WDN19</strain>
    </source>
</reference>
<dbReference type="EMBL" id="CP117683">
    <property type="protein sequence ID" value="WDC92044.1"/>
    <property type="molecule type" value="Genomic_DNA"/>
</dbReference>
<feature type="transmembrane region" description="Helical" evidence="8">
    <location>
        <begin position="182"/>
        <end position="203"/>
    </location>
</feature>
<reference evidence="10 13" key="1">
    <citation type="submission" date="2017-07" db="EMBL/GenBank/DDBJ databases">
        <title>Lactobacillus curvatus MRS6 whole genome.</title>
        <authorList>
            <person name="Jans C."/>
            <person name="Lagler S."/>
            <person name="Lacroix C."/>
            <person name="Meile L."/>
            <person name="Stevens M.J.A."/>
        </authorList>
    </citation>
    <scope>NUCLEOTIDE SEQUENCE [LARGE SCALE GENOMIC DNA]</scope>
    <source>
        <strain evidence="10 13">MRS6</strain>
    </source>
</reference>
<keyword evidence="5" id="KW-0029">Amino-acid transport</keyword>
<dbReference type="GO" id="GO:0022857">
    <property type="term" value="F:transmembrane transporter activity"/>
    <property type="evidence" value="ECO:0007669"/>
    <property type="project" value="InterPro"/>
</dbReference>
<dbReference type="Proteomes" id="UP001215533">
    <property type="component" value="Chromosome"/>
</dbReference>
<name>A0A0B2XDY5_LATCU</name>
<evidence type="ECO:0000313" key="12">
    <source>
        <dbReference type="EMBL" id="WDC92044.1"/>
    </source>
</evidence>
<evidence type="ECO:0000256" key="5">
    <source>
        <dbReference type="ARBA" id="ARBA00022970"/>
    </source>
</evidence>
<dbReference type="Proteomes" id="UP000825100">
    <property type="component" value="Chromosome"/>
</dbReference>
<protein>
    <submittedName>
        <fullName evidence="12">Amino acid ABC transporter permease</fullName>
    </submittedName>
</protein>
<dbReference type="InterPro" id="IPR000515">
    <property type="entry name" value="MetI-like"/>
</dbReference>
<evidence type="ECO:0000256" key="8">
    <source>
        <dbReference type="RuleBase" id="RU363032"/>
    </source>
</evidence>
<dbReference type="InterPro" id="IPR010065">
    <property type="entry name" value="AA_ABC_transptr_permease_3TM"/>
</dbReference>
<feature type="transmembrane region" description="Helical" evidence="8">
    <location>
        <begin position="20"/>
        <end position="43"/>
    </location>
</feature>
<evidence type="ECO:0000313" key="11">
    <source>
        <dbReference type="EMBL" id="BCX29650.1"/>
    </source>
</evidence>
<dbReference type="GO" id="GO:0043190">
    <property type="term" value="C:ATP-binding cassette (ABC) transporter complex"/>
    <property type="evidence" value="ECO:0007669"/>
    <property type="project" value="InterPro"/>
</dbReference>
<evidence type="ECO:0000256" key="3">
    <source>
        <dbReference type="ARBA" id="ARBA00022475"/>
    </source>
</evidence>
<dbReference type="FunFam" id="1.10.3720.10:FF:000006">
    <property type="entry name" value="Glutamate/aspartate ABC transporter, permease protein GltK"/>
    <property type="match status" value="1"/>
</dbReference>
<reference evidence="12" key="3">
    <citation type="submission" date="2023-02" db="EMBL/GenBank/DDBJ databases">
        <title>Complete genome sequence of Lactobacillus curvatus CACC879 isolated from Pig feces.</title>
        <authorList>
            <person name="Park S."/>
            <person name="Park M.A."/>
            <person name="Kim D.-H."/>
            <person name="Kim Y."/>
        </authorList>
    </citation>
    <scope>NUCLEOTIDE SEQUENCE</scope>
    <source>
        <strain evidence="12">CACC879</strain>
    </source>
</reference>
<dbReference type="Pfam" id="PF00528">
    <property type="entry name" value="BPD_transp_1"/>
    <property type="match status" value="1"/>
</dbReference>
<evidence type="ECO:0000256" key="2">
    <source>
        <dbReference type="ARBA" id="ARBA00022448"/>
    </source>
</evidence>
<feature type="transmembrane region" description="Helical" evidence="8">
    <location>
        <begin position="64"/>
        <end position="82"/>
    </location>
</feature>
<dbReference type="AlphaFoldDB" id="A0A0B2XDY5"/>
<dbReference type="NCBIfam" id="TIGR01726">
    <property type="entry name" value="HEQRo_perm_3TM"/>
    <property type="match status" value="1"/>
</dbReference>
<accession>A0A0B2XDY5</accession>
<keyword evidence="3" id="KW-1003">Cell membrane</keyword>
<evidence type="ECO:0000313" key="13">
    <source>
        <dbReference type="Proteomes" id="UP000199749"/>
    </source>
</evidence>
<proteinExistence type="inferred from homology"/>
<comment type="similarity">
    <text evidence="8">Belongs to the binding-protein-dependent transport system permease family.</text>
</comment>
<keyword evidence="7 8" id="KW-0472">Membrane</keyword>
<organism evidence="12 15">
    <name type="scientific">Latilactobacillus curvatus</name>
    <name type="common">Lactobacillus curvatus</name>
    <dbReference type="NCBI Taxonomy" id="28038"/>
    <lineage>
        <taxon>Bacteria</taxon>
        <taxon>Bacillati</taxon>
        <taxon>Bacillota</taxon>
        <taxon>Bacilli</taxon>
        <taxon>Lactobacillales</taxon>
        <taxon>Lactobacillaceae</taxon>
        <taxon>Latilactobacillus</taxon>
    </lineage>
</organism>
<dbReference type="EMBL" id="AP024685">
    <property type="protein sequence ID" value="BCX29650.1"/>
    <property type="molecule type" value="Genomic_DNA"/>
</dbReference>
<dbReference type="PANTHER" id="PTHR30614:SF0">
    <property type="entry name" value="L-CYSTINE TRANSPORT SYSTEM PERMEASE PROTEIN TCYL"/>
    <property type="match status" value="1"/>
</dbReference>
<comment type="subcellular location">
    <subcellularLocation>
        <location evidence="1 8">Cell membrane</location>
        <topology evidence="1 8">Multi-pass membrane protein</topology>
    </subcellularLocation>
</comment>
<dbReference type="CDD" id="cd06261">
    <property type="entry name" value="TM_PBP2"/>
    <property type="match status" value="1"/>
</dbReference>
<evidence type="ECO:0000256" key="4">
    <source>
        <dbReference type="ARBA" id="ARBA00022692"/>
    </source>
</evidence>